<keyword evidence="2" id="KW-0732">Signal</keyword>
<keyword evidence="4" id="KW-1185">Reference proteome</keyword>
<reference evidence="3" key="1">
    <citation type="submission" date="2015-04" db="EMBL/GenBank/DDBJ databases">
        <authorList>
            <consortium name="Pathogen Informatics"/>
        </authorList>
    </citation>
    <scope>NUCLEOTIDE SEQUENCE [LARGE SCALE GENOMIC DNA]</scope>
    <source>
        <strain evidence="3">8A</strain>
    </source>
</reference>
<feature type="signal peptide" evidence="2">
    <location>
        <begin position="1"/>
        <end position="20"/>
    </location>
</feature>
<dbReference type="VEuPathDB" id="PlasmoDB:PGAL8A_00110700"/>
<feature type="chain" id="PRO_5013176085" evidence="2">
    <location>
        <begin position="21"/>
        <end position="1152"/>
    </location>
</feature>
<evidence type="ECO:0000256" key="1">
    <source>
        <dbReference type="SAM" id="MobiDB-lite"/>
    </source>
</evidence>
<dbReference type="Proteomes" id="UP000220797">
    <property type="component" value="Unassembled WGS sequence"/>
</dbReference>
<dbReference type="EMBL" id="CVMV01000016">
    <property type="protein sequence ID" value="CRG93401.1"/>
    <property type="molecule type" value="Genomic_DNA"/>
</dbReference>
<organism evidence="3 4">
    <name type="scientific">Plasmodium gallinaceum</name>
    <dbReference type="NCBI Taxonomy" id="5849"/>
    <lineage>
        <taxon>Eukaryota</taxon>
        <taxon>Sar</taxon>
        <taxon>Alveolata</taxon>
        <taxon>Apicomplexa</taxon>
        <taxon>Aconoidasida</taxon>
        <taxon>Haemosporida</taxon>
        <taxon>Plasmodiidae</taxon>
        <taxon>Plasmodium</taxon>
        <taxon>Plasmodium (Haemamoeba)</taxon>
    </lineage>
</organism>
<comment type="caution">
    <text evidence="3">The sequence shown here is derived from an EMBL/GenBank/DDBJ whole genome shotgun (WGS) entry which is preliminary data.</text>
</comment>
<proteinExistence type="predicted"/>
<gene>
    <name evidence="3" type="primary">RON5</name>
    <name evidence="3" type="ORF">PGAL8A_00110700</name>
</gene>
<dbReference type="OrthoDB" id="329794at2759"/>
<protein>
    <submittedName>
        <fullName evidence="3">Rhoptry neck protein 5, putative</fullName>
    </submittedName>
</protein>
<evidence type="ECO:0000313" key="4">
    <source>
        <dbReference type="Proteomes" id="UP000220797"/>
    </source>
</evidence>
<accession>A0A1J1GLY9</accession>
<feature type="compositionally biased region" description="Basic and acidic residues" evidence="1">
    <location>
        <begin position="30"/>
        <end position="46"/>
    </location>
</feature>
<sequence>MLKYILIICTLALYLPLEISNKPHKSAKPKRAEKEKKKTPSRKGIDNIENSIMRKVESINVAFDPSSKKFVPSKSRKSHIVGGFSQNTSDAEDVEKSKYEKAIRFFEKLKDEMLNLATKINNELENQNHTTLDQYKSASILLKESLATMHSLDVVRNNPDINYSKYTVDWYTNATLKDKYDTKKSIKKSMEKMFKNAHNSKKVANKKIDYNIEQLEVDLLMQKFVTENTNVIKLLKEHNNNTNDYMSPMHNDVCGQLGSIFVSYLFEKTFKSSINKNLGFFKNYLPRLKFRIQTMIQNGTLLLLEKRLDDSLHSFKIKIAELMQNKFGFNDMCSEKCLLDTVNADYSLKEYEKIFKPTNTLQRRADLTKSLMYYYRNELFNIEASADFILIMLLYLHSATELSEKGFLDASILHTSDRFNLINKTIDKNREKKESNLINFKKMAPFNFFREEPEEKSGNESIFAIDDIIKTCSLAKRSKHFNSLFELTKNLWKDIQNIYAASYGFTEAKKIKIGKFVASKIRNVGFIFRWFSNNKPALPNVNFLVNNFSPLLSISLQLTFFISTMIEQYESSFLSSFSAVLKKIFTLGRSGANPKNYDDLIEFSETNYLLKYAKVDRVQRIITQIVTMLKKKFLSLPFTPTLLAQYVSIFLSLWVFENETDISLNNSNISRFKKLFFLTYFVHNDGPVEKAVDIIYSRCKGKTDKIVLGCIQDYGGREKKKFFGLINRKCKPTKISIKKRSIRKILKILMSSLTNPLEILKIAVDTATRCDYFGRSSSLENNKMKKSKKNKINYDLFIKSELSLRYICATVTKKIVQKIIRDVSRLKDMSQAQGIIDQTLDSLQYLKIKNYRDESSSVTIICPFMEGNDKNIRELERSQITFFVYKNIGLLKIIKGKIINIFKKSISTREGIKSDSAIYIKVGARKFNGLLYTGGYHLNVENSEYDTLHIEFSESRKVYDGRQFVDELSIIKADGVKSIEMKGINEGYQRIYVLTDGTKVTEFDFAIQNPDADIIVFDGYNYVSSHALRFMGIEDERLVWAGDSIGWTAEFALGLISESPVPIFDGHAWVLLDKLNIKSILGDHLPKDVDGNLLAKNVNFIVLNKSGKQIMIDETPVINLKYATLTLSGILNFVTKAEKGKGNEIIVHTRIP</sequence>
<evidence type="ECO:0000313" key="3">
    <source>
        <dbReference type="EMBL" id="CRG93401.1"/>
    </source>
</evidence>
<dbReference type="GeneID" id="39729632"/>
<feature type="region of interest" description="Disordered" evidence="1">
    <location>
        <begin position="24"/>
        <end position="46"/>
    </location>
</feature>
<name>A0A1J1GLY9_PLAGA</name>
<evidence type="ECO:0000256" key="2">
    <source>
        <dbReference type="SAM" id="SignalP"/>
    </source>
</evidence>
<dbReference type="RefSeq" id="XP_028526223.1">
    <property type="nucleotide sequence ID" value="XM_028673832.1"/>
</dbReference>
<dbReference type="AlphaFoldDB" id="A0A1J1GLY9"/>